<dbReference type="InterPro" id="IPR001611">
    <property type="entry name" value="Leu-rich_rpt"/>
</dbReference>
<dbReference type="SMART" id="SM00369">
    <property type="entry name" value="LRR_TYP"/>
    <property type="match status" value="11"/>
</dbReference>
<evidence type="ECO:0000313" key="7">
    <source>
        <dbReference type="Proteomes" id="UP000675881"/>
    </source>
</evidence>
<dbReference type="GO" id="GO:0016323">
    <property type="term" value="C:basolateral plasma membrane"/>
    <property type="evidence" value="ECO:0007669"/>
    <property type="project" value="TreeGrafter"/>
</dbReference>
<feature type="compositionally biased region" description="Low complexity" evidence="4">
    <location>
        <begin position="662"/>
        <end position="671"/>
    </location>
</feature>
<feature type="domain" description="Disease resistance R13L4/SHOC-2-like LRR" evidence="5">
    <location>
        <begin position="139"/>
        <end position="267"/>
    </location>
</feature>
<feature type="compositionally biased region" description="Basic and acidic residues" evidence="4">
    <location>
        <begin position="457"/>
        <end position="470"/>
    </location>
</feature>
<evidence type="ECO:0000313" key="6">
    <source>
        <dbReference type="EMBL" id="CAF2948518.1"/>
    </source>
</evidence>
<dbReference type="InterPro" id="IPR003591">
    <property type="entry name" value="Leu-rich_rpt_typical-subtyp"/>
</dbReference>
<dbReference type="InterPro" id="IPR050614">
    <property type="entry name" value="Synaptic_Scaffolding_LAP-MAGUK"/>
</dbReference>
<dbReference type="GO" id="GO:0098609">
    <property type="term" value="P:cell-cell adhesion"/>
    <property type="evidence" value="ECO:0007669"/>
    <property type="project" value="TreeGrafter"/>
</dbReference>
<dbReference type="Proteomes" id="UP000675881">
    <property type="component" value="Chromosome 5"/>
</dbReference>
<feature type="region of interest" description="Disordered" evidence="4">
    <location>
        <begin position="795"/>
        <end position="820"/>
    </location>
</feature>
<dbReference type="GO" id="GO:0045211">
    <property type="term" value="C:postsynaptic membrane"/>
    <property type="evidence" value="ECO:0007669"/>
    <property type="project" value="TreeGrafter"/>
</dbReference>
<evidence type="ECO:0000259" key="5">
    <source>
        <dbReference type="Pfam" id="PF23598"/>
    </source>
</evidence>
<dbReference type="PANTHER" id="PTHR23119:SF50">
    <property type="entry name" value="PDZ DOMAIN-CONTAINING PROTEIN"/>
    <property type="match status" value="1"/>
</dbReference>
<evidence type="ECO:0000256" key="3">
    <source>
        <dbReference type="ARBA" id="ARBA00022737"/>
    </source>
</evidence>
<keyword evidence="2" id="KW-0433">Leucine-rich repeat</keyword>
<dbReference type="SMART" id="SM00364">
    <property type="entry name" value="LRR_BAC"/>
    <property type="match status" value="11"/>
</dbReference>
<feature type="region of interest" description="Disordered" evidence="4">
    <location>
        <begin position="533"/>
        <end position="567"/>
    </location>
</feature>
<dbReference type="EMBL" id="HG994584">
    <property type="protein sequence ID" value="CAF2948518.1"/>
    <property type="molecule type" value="Genomic_DNA"/>
</dbReference>
<organism evidence="6 7">
    <name type="scientific">Lepeophtheirus salmonis</name>
    <name type="common">Salmon louse</name>
    <name type="synonym">Caligus salmonis</name>
    <dbReference type="NCBI Taxonomy" id="72036"/>
    <lineage>
        <taxon>Eukaryota</taxon>
        <taxon>Metazoa</taxon>
        <taxon>Ecdysozoa</taxon>
        <taxon>Arthropoda</taxon>
        <taxon>Crustacea</taxon>
        <taxon>Multicrustacea</taxon>
        <taxon>Hexanauplia</taxon>
        <taxon>Copepoda</taxon>
        <taxon>Siphonostomatoida</taxon>
        <taxon>Caligidae</taxon>
        <taxon>Lepeophtheirus</taxon>
    </lineage>
</organism>
<protein>
    <submittedName>
        <fullName evidence="6">Erbin,Protein lap4,Leucine-rich repeat-containing protein 1,Leucine-rich repeat-containing protein 7</fullName>
    </submittedName>
</protein>
<accession>A0A7R8CVX5</accession>
<gene>
    <name evidence="6" type="ORF">LSAA_9976</name>
</gene>
<proteinExistence type="inferred from homology"/>
<dbReference type="OrthoDB" id="676979at2759"/>
<name>A0A7R8CVX5_LEPSM</name>
<dbReference type="InterPro" id="IPR055414">
    <property type="entry name" value="LRR_R13L4/SHOC2-like"/>
</dbReference>
<keyword evidence="3" id="KW-0677">Repeat</keyword>
<dbReference type="Pfam" id="PF13855">
    <property type="entry name" value="LRR_8"/>
    <property type="match status" value="1"/>
</dbReference>
<dbReference type="GO" id="GO:0005912">
    <property type="term" value="C:adherens junction"/>
    <property type="evidence" value="ECO:0007669"/>
    <property type="project" value="TreeGrafter"/>
</dbReference>
<dbReference type="PROSITE" id="PS51450">
    <property type="entry name" value="LRR"/>
    <property type="match status" value="4"/>
</dbReference>
<reference evidence="6" key="1">
    <citation type="submission" date="2021-02" db="EMBL/GenBank/DDBJ databases">
        <authorList>
            <person name="Bekaert M."/>
        </authorList>
    </citation>
    <scope>NUCLEOTIDE SEQUENCE</scope>
    <source>
        <strain evidence="6">IoA-00</strain>
    </source>
</reference>
<evidence type="ECO:0000256" key="4">
    <source>
        <dbReference type="SAM" id="MobiDB-lite"/>
    </source>
</evidence>
<dbReference type="Gene3D" id="3.80.10.10">
    <property type="entry name" value="Ribonuclease Inhibitor"/>
    <property type="match status" value="3"/>
</dbReference>
<evidence type="ECO:0000256" key="1">
    <source>
        <dbReference type="ARBA" id="ARBA00007772"/>
    </source>
</evidence>
<dbReference type="GO" id="GO:0098887">
    <property type="term" value="P:neurotransmitter receptor transport, endosome to postsynaptic membrane"/>
    <property type="evidence" value="ECO:0007669"/>
    <property type="project" value="TreeGrafter"/>
</dbReference>
<dbReference type="GO" id="GO:0043113">
    <property type="term" value="P:receptor clustering"/>
    <property type="evidence" value="ECO:0007669"/>
    <property type="project" value="TreeGrafter"/>
</dbReference>
<dbReference type="SUPFAM" id="SSF52058">
    <property type="entry name" value="L domain-like"/>
    <property type="match status" value="2"/>
</dbReference>
<evidence type="ECO:0000256" key="2">
    <source>
        <dbReference type="ARBA" id="ARBA00022614"/>
    </source>
</evidence>
<dbReference type="PANTHER" id="PTHR23119">
    <property type="entry name" value="DISCS LARGE"/>
    <property type="match status" value="1"/>
</dbReference>
<dbReference type="GO" id="GO:0045197">
    <property type="term" value="P:establishment or maintenance of epithelial cell apical/basal polarity"/>
    <property type="evidence" value="ECO:0007669"/>
    <property type="project" value="TreeGrafter"/>
</dbReference>
<dbReference type="InterPro" id="IPR032675">
    <property type="entry name" value="LRR_dom_sf"/>
</dbReference>
<sequence length="820" mass="91850">MHEEEEITELDLAHHSLDDVPPTVFALERTLETLILECNNIGTLPVSLFHCHGLKRLSLSDNDLHVLPEALSNLSQLVELNLSKNILSDVPDSIKQCKNLISLDLSVNPLQKIPEGCTQLLNLSELYLNDTFLEFLPANFGRLAKLRILELRENSLNTLPKSLSRLVSLIRLDLGQNDVTNVPEVIGSLRTLKELWLDGNKIKNIPYLIGNLTELVHLDISNNRIESISDSIGNCKKLIDLSASTNELKSLSDSICNCDELITLKVDENALKELPSNIGRLKHLEELFCNQNYLNNIPPSIGLCRKLHTLNADDNDLEYLPKDLGSCVSLRILSVHGNHLTYLPAELGHISNLSVMNITANAIRYLPVSFMKLTKINALWISENQNKPLIQLIQDSDPTSGRRVLTHFLLPQVSKLQSKLNDEDSISENGSFHASVWEEERRKKSTVKWASVNGDSESDKPGNFRREPTPFPKEMRAMAKRVHNLRTKNLLKEAKIKCNDFCNGSSNKTKKVFEDTEDNNEARRILLDLDGGRDSGIVSEEITPDSEDHPSNNSIRKPSDPLPLAPTPSKFNHELEELRTNVHSNKRPPPYHIAAAMSKHASNFIRSNDEVDKKVPYHYENHTVIKRLEKNISSTSHISDESECSSTSPSSLQTVLKRPLGSTEEISTSDIESVKSHANKLRQVSEQLLLLRNGGSSNSSSLRSSFVRLPDQFHQQQTSIQQQNGLLSTIEQVSQASDDDEDIKTGFTQGILRPPGTMMPNVFRQHNYENVGNNIKPSPAMKSSENRVHTRTPHFVMADPPLPRKATAISRPSSSVINTH</sequence>
<comment type="similarity">
    <text evidence="1">Belongs to the LAP (LRR and PDZ) protein family.</text>
</comment>
<dbReference type="SMART" id="SM00365">
    <property type="entry name" value="LRR_SD22"/>
    <property type="match status" value="4"/>
</dbReference>
<keyword evidence="7" id="KW-1185">Reference proteome</keyword>
<dbReference type="GO" id="GO:0019901">
    <property type="term" value="F:protein kinase binding"/>
    <property type="evidence" value="ECO:0007669"/>
    <property type="project" value="TreeGrafter"/>
</dbReference>
<dbReference type="AlphaFoldDB" id="A0A7R8CVX5"/>
<feature type="region of interest" description="Disordered" evidence="4">
    <location>
        <begin position="637"/>
        <end position="671"/>
    </location>
</feature>
<dbReference type="FunFam" id="3.80.10.10:FF:000013">
    <property type="entry name" value="Erbin isoform 7"/>
    <property type="match status" value="1"/>
</dbReference>
<dbReference type="GO" id="GO:0098968">
    <property type="term" value="P:neurotransmitter receptor transport postsynaptic membrane to endosome"/>
    <property type="evidence" value="ECO:0007669"/>
    <property type="project" value="TreeGrafter"/>
</dbReference>
<dbReference type="GO" id="GO:0014069">
    <property type="term" value="C:postsynaptic density"/>
    <property type="evidence" value="ECO:0007669"/>
    <property type="project" value="TreeGrafter"/>
</dbReference>
<feature type="region of interest" description="Disordered" evidence="4">
    <location>
        <begin position="448"/>
        <end position="470"/>
    </location>
</feature>
<feature type="compositionally biased region" description="Polar residues" evidence="4">
    <location>
        <begin position="810"/>
        <end position="820"/>
    </location>
</feature>
<dbReference type="Pfam" id="PF23598">
    <property type="entry name" value="LRR_14"/>
    <property type="match status" value="1"/>
</dbReference>